<dbReference type="FunFam" id="2.60.40.10:FF:000791">
    <property type="entry name" value="Two-component system sensor histidine kinase/response regulator"/>
    <property type="match status" value="1"/>
</dbReference>
<dbReference type="PROSITE" id="PS50110">
    <property type="entry name" value="RESPONSE_REGULATORY"/>
    <property type="match status" value="1"/>
</dbReference>
<dbReference type="SMART" id="SM00342">
    <property type="entry name" value="HTH_ARAC"/>
    <property type="match status" value="1"/>
</dbReference>
<keyword evidence="5" id="KW-0238">DNA-binding</keyword>
<keyword evidence="6" id="KW-0804">Transcription</keyword>
<name>A0A414Z4J0_9BACE</name>
<dbReference type="SUPFAM" id="SSF52172">
    <property type="entry name" value="CheY-like"/>
    <property type="match status" value="1"/>
</dbReference>
<sequence length="1339" mass="153000">MKKALLTLLLVLLHLSAIPNNYSSYSFLHITGDNGLSQSHVKAILKDSYGFMWFGTKNGLNRYDGTSILQLDCDDYVAKKGNHNISALFEDKDKKLWVGTDRGVYLYDMMLDTFTALDDKAESGASLDNWVSNIVADSVGNIWVVIPDQGVFRYAGKKLYFYEIIDRNNFKKETPDCIHVTSKGEVWVGTWGAGLFRYDTAKDKFEQYKVDKDNNSLTALSINSICESDGWLIMAIQNGRIMKYHPRQNILRSLDLADVSHTFVRNVSMHGDEIWAGTHEGVYIINEKKGTVVHLKSNLIEPFSLSDNIIYTMYEDDEGGMWLGTMFGGVNYLPNRGLIFEKYVPLNTGQSLSSKRIRELVEDKKGNVWIGTEDGGVNILSRSGQITRMKSNDKEQRNRTILNMSIYGENIYCGLFKEGLDVIKPTGEVVHYSDKALNIEEGSVWAFCIDKKGCKWIGTGSGLFMADKDSFLFSKVNEVGYDWIFDIFEDREGNLWFASMGSGVWKHNPQANSFEKYINKEGEPNSLSSNSVSSVMQDSKGRIWLSTDRGGICRYNAETNDFTSFSIKEGLPDDVAYEILEDDAHNLWFGTNKGLVKFNPETKDIHVFTTKDGLLGNQFNYKSALKVGDGRFFFGGINGLIAFDPNISRQQLAPPSPIYISKFSIYNKEITVHTPNSPLKKNIVGTEEIVLPYNQSNISFDIALLSYSTTKSNQYYYRLDPLDKDWVKAISNQNISYAKLSPGKYVFRIQADNSNSQLAKRSLSIVILPPWWLSVWAYSCYVFFFISSIWACFFWYKRRKERQMTESQKLFEIQKEKELYESKVEFFTEIAHEIRTPLTLINGPLEVIREMHFEDVKLNKNLNVIAQNTKRLLDLVAQLLDFQKIGANKLKLKFETVDVTSLLKEICERFEPTIQYEKKELSLQTPEEVMTAVVDKESVTKIVSNLLNNALKYAKKEIQVKLEKKDDSLTIRVVSDGEKIPEDMREQIFAPFYRMESNMQKAKGIGIGLSLAKSLAALNKGKLYLEMADEVYNTFVLELPLSPTGQVEQQQQAVDTVPGILPDDGLVENEEIDKYTILLVEDNDDMLNFILERLKENFIVEVAHHGREALDILRDKRIDLVISDVMMPVMDGWELCRTLKSDMELCHIPIIFLTAKNDLDSKINGLKMGAEAYVEKPFSFNYLKVQILSLLNNRRKEREAFSKHPFFPVHNMQVNKADEEFMGKVIEIINENLTDENFNVERMADILCMSRSGLLRKIKMLFNLSPVDFIRLIRLRKAAELIQTGQYRVGEICYMVGINSPSYFSKLFLKQFGVSPKDFEKQSLGGKEKIDIDSYLKMK</sequence>
<evidence type="ECO:0000256" key="6">
    <source>
        <dbReference type="ARBA" id="ARBA00023163"/>
    </source>
</evidence>
<dbReference type="InterPro" id="IPR004358">
    <property type="entry name" value="Sig_transdc_His_kin-like_C"/>
</dbReference>
<dbReference type="CDD" id="cd17574">
    <property type="entry name" value="REC_OmpR"/>
    <property type="match status" value="1"/>
</dbReference>
<dbReference type="CDD" id="cd00082">
    <property type="entry name" value="HisKA"/>
    <property type="match status" value="1"/>
</dbReference>
<dbReference type="SUPFAM" id="SSF46689">
    <property type="entry name" value="Homeodomain-like"/>
    <property type="match status" value="1"/>
</dbReference>
<keyword evidence="8" id="KW-0472">Membrane</keyword>
<dbReference type="SUPFAM" id="SSF47384">
    <property type="entry name" value="Homodimeric domain of signal transducing histidine kinase"/>
    <property type="match status" value="1"/>
</dbReference>
<dbReference type="Gene3D" id="2.60.40.10">
    <property type="entry name" value="Immunoglobulins"/>
    <property type="match status" value="1"/>
</dbReference>
<evidence type="ECO:0000256" key="7">
    <source>
        <dbReference type="PROSITE-ProRule" id="PRU00169"/>
    </source>
</evidence>
<dbReference type="PRINTS" id="PR00344">
    <property type="entry name" value="BCTRLSENSOR"/>
</dbReference>
<keyword evidence="3 7" id="KW-0597">Phosphoprotein</keyword>
<dbReference type="InterPro" id="IPR005467">
    <property type="entry name" value="His_kinase_dom"/>
</dbReference>
<feature type="transmembrane region" description="Helical" evidence="8">
    <location>
        <begin position="771"/>
        <end position="796"/>
    </location>
</feature>
<dbReference type="Pfam" id="PF00072">
    <property type="entry name" value="Response_reg"/>
    <property type="match status" value="1"/>
</dbReference>
<evidence type="ECO:0000256" key="2">
    <source>
        <dbReference type="ARBA" id="ARBA00012438"/>
    </source>
</evidence>
<dbReference type="Pfam" id="PF12833">
    <property type="entry name" value="HTH_18"/>
    <property type="match status" value="1"/>
</dbReference>
<evidence type="ECO:0000313" key="14">
    <source>
        <dbReference type="Proteomes" id="UP000283512"/>
    </source>
</evidence>
<evidence type="ECO:0000256" key="1">
    <source>
        <dbReference type="ARBA" id="ARBA00000085"/>
    </source>
</evidence>
<dbReference type="Gene3D" id="3.30.565.10">
    <property type="entry name" value="Histidine kinase-like ATPase, C-terminal domain"/>
    <property type="match status" value="1"/>
</dbReference>
<keyword evidence="9" id="KW-0732">Signal</keyword>
<dbReference type="GO" id="GO:0043565">
    <property type="term" value="F:sequence-specific DNA binding"/>
    <property type="evidence" value="ECO:0007669"/>
    <property type="project" value="InterPro"/>
</dbReference>
<dbReference type="InterPro" id="IPR003594">
    <property type="entry name" value="HATPase_dom"/>
</dbReference>
<dbReference type="InterPro" id="IPR036097">
    <property type="entry name" value="HisK_dim/P_sf"/>
</dbReference>
<feature type="chain" id="PRO_5019563656" description="histidine kinase" evidence="9">
    <location>
        <begin position="20"/>
        <end position="1339"/>
    </location>
</feature>
<accession>A0A414Z4J0</accession>
<dbReference type="Gene3D" id="3.40.50.2300">
    <property type="match status" value="1"/>
</dbReference>
<gene>
    <name evidence="13" type="ORF">DW190_00325</name>
</gene>
<dbReference type="FunFam" id="1.10.10.60:FF:000284">
    <property type="entry name" value="Two-component system sensor histidine kinase/response regulator"/>
    <property type="match status" value="1"/>
</dbReference>
<dbReference type="FunFam" id="3.40.50.2300:FF:000138">
    <property type="entry name" value="Two-component system sensor histidine kinase/response regulator"/>
    <property type="match status" value="1"/>
</dbReference>
<dbReference type="SUPFAM" id="SSF55874">
    <property type="entry name" value="ATPase domain of HSP90 chaperone/DNA topoisomerase II/histidine kinase"/>
    <property type="match status" value="1"/>
</dbReference>
<dbReference type="SUPFAM" id="SSF63829">
    <property type="entry name" value="Calcium-dependent phosphotriesterase"/>
    <property type="match status" value="4"/>
</dbReference>
<dbReference type="Pfam" id="PF07495">
    <property type="entry name" value="Y_Y_Y"/>
    <property type="match status" value="1"/>
</dbReference>
<dbReference type="InterPro" id="IPR009057">
    <property type="entry name" value="Homeodomain-like_sf"/>
</dbReference>
<dbReference type="InterPro" id="IPR036890">
    <property type="entry name" value="HATPase_C_sf"/>
</dbReference>
<dbReference type="Gene3D" id="1.10.287.130">
    <property type="match status" value="1"/>
</dbReference>
<dbReference type="SMART" id="SM00388">
    <property type="entry name" value="HisKA"/>
    <property type="match status" value="1"/>
</dbReference>
<evidence type="ECO:0000256" key="4">
    <source>
        <dbReference type="ARBA" id="ARBA00023015"/>
    </source>
</evidence>
<dbReference type="SMART" id="SM00387">
    <property type="entry name" value="HATPase_c"/>
    <property type="match status" value="1"/>
</dbReference>
<dbReference type="Gene3D" id="1.10.10.60">
    <property type="entry name" value="Homeodomain-like"/>
    <property type="match status" value="1"/>
</dbReference>
<dbReference type="InterPro" id="IPR013783">
    <property type="entry name" value="Ig-like_fold"/>
</dbReference>
<dbReference type="PANTHER" id="PTHR43547:SF2">
    <property type="entry name" value="HYBRID SIGNAL TRANSDUCTION HISTIDINE KINASE C"/>
    <property type="match status" value="1"/>
</dbReference>
<evidence type="ECO:0000256" key="5">
    <source>
        <dbReference type="ARBA" id="ARBA00023125"/>
    </source>
</evidence>
<feature type="domain" description="Histidine kinase" evidence="11">
    <location>
        <begin position="829"/>
        <end position="1043"/>
    </location>
</feature>
<proteinExistence type="predicted"/>
<protein>
    <recommendedName>
        <fullName evidence="2">histidine kinase</fullName>
        <ecNumber evidence="2">2.7.13.3</ecNumber>
    </recommendedName>
</protein>
<dbReference type="Proteomes" id="UP000283512">
    <property type="component" value="Unassembled WGS sequence"/>
</dbReference>
<dbReference type="PROSITE" id="PS00041">
    <property type="entry name" value="HTH_ARAC_FAMILY_1"/>
    <property type="match status" value="1"/>
</dbReference>
<dbReference type="InterPro" id="IPR015943">
    <property type="entry name" value="WD40/YVTN_repeat-like_dom_sf"/>
</dbReference>
<feature type="domain" description="HTH araC/xylS-type" evidence="10">
    <location>
        <begin position="1223"/>
        <end position="1322"/>
    </location>
</feature>
<dbReference type="Gene3D" id="2.130.10.10">
    <property type="entry name" value="YVTN repeat-like/Quinoprotein amine dehydrogenase"/>
    <property type="match status" value="2"/>
</dbReference>
<evidence type="ECO:0000259" key="10">
    <source>
        <dbReference type="PROSITE" id="PS01124"/>
    </source>
</evidence>
<feature type="modified residue" description="4-aspartylphosphate" evidence="7">
    <location>
        <position position="1124"/>
    </location>
</feature>
<dbReference type="PROSITE" id="PS50109">
    <property type="entry name" value="HIS_KIN"/>
    <property type="match status" value="1"/>
</dbReference>
<dbReference type="SMART" id="SM00448">
    <property type="entry name" value="REC"/>
    <property type="match status" value="1"/>
</dbReference>
<dbReference type="InterPro" id="IPR001789">
    <property type="entry name" value="Sig_transdc_resp-reg_receiver"/>
</dbReference>
<dbReference type="InterPro" id="IPR003661">
    <property type="entry name" value="HisK_dim/P_dom"/>
</dbReference>
<dbReference type="GO" id="GO:0003700">
    <property type="term" value="F:DNA-binding transcription factor activity"/>
    <property type="evidence" value="ECO:0007669"/>
    <property type="project" value="InterPro"/>
</dbReference>
<comment type="catalytic activity">
    <reaction evidence="1">
        <text>ATP + protein L-histidine = ADP + protein N-phospho-L-histidine.</text>
        <dbReference type="EC" id="2.7.13.3"/>
    </reaction>
</comment>
<evidence type="ECO:0000256" key="3">
    <source>
        <dbReference type="ARBA" id="ARBA00022553"/>
    </source>
</evidence>
<dbReference type="EMBL" id="QRKD01000001">
    <property type="protein sequence ID" value="RHH95386.1"/>
    <property type="molecule type" value="Genomic_DNA"/>
</dbReference>
<keyword evidence="8" id="KW-0812">Transmembrane</keyword>
<dbReference type="EC" id="2.7.13.3" evidence="2"/>
<keyword evidence="8" id="KW-1133">Transmembrane helix</keyword>
<keyword evidence="13" id="KW-0808">Transferase</keyword>
<dbReference type="InterPro" id="IPR011123">
    <property type="entry name" value="Y_Y_Y"/>
</dbReference>
<comment type="caution">
    <text evidence="13">The sequence shown here is derived from an EMBL/GenBank/DDBJ whole genome shotgun (WGS) entry which is preliminary data.</text>
</comment>
<dbReference type="Pfam" id="PF00512">
    <property type="entry name" value="HisKA"/>
    <property type="match status" value="1"/>
</dbReference>
<reference evidence="13 14" key="1">
    <citation type="submission" date="2018-08" db="EMBL/GenBank/DDBJ databases">
        <title>A genome reference for cultivated species of the human gut microbiota.</title>
        <authorList>
            <person name="Zou Y."/>
            <person name="Xue W."/>
            <person name="Luo G."/>
        </authorList>
    </citation>
    <scope>NUCLEOTIDE SEQUENCE [LARGE SCALE GENOMIC DNA]</scope>
    <source>
        <strain evidence="13 14">AM16-49B</strain>
    </source>
</reference>
<dbReference type="FunFam" id="2.130.10.10:FF:000891">
    <property type="entry name" value="Two-component system sensor histidine kinase/response regulator, hybrid (One-component system)"/>
    <property type="match status" value="1"/>
</dbReference>
<dbReference type="InterPro" id="IPR011006">
    <property type="entry name" value="CheY-like_superfamily"/>
</dbReference>
<dbReference type="GO" id="GO:0000155">
    <property type="term" value="F:phosphorelay sensor kinase activity"/>
    <property type="evidence" value="ECO:0007669"/>
    <property type="project" value="InterPro"/>
</dbReference>
<dbReference type="InterPro" id="IPR011110">
    <property type="entry name" value="Reg_prop"/>
</dbReference>
<organism evidence="13 14">
    <name type="scientific">Bacteroides caccae</name>
    <dbReference type="NCBI Taxonomy" id="47678"/>
    <lineage>
        <taxon>Bacteria</taxon>
        <taxon>Pseudomonadati</taxon>
        <taxon>Bacteroidota</taxon>
        <taxon>Bacteroidia</taxon>
        <taxon>Bacteroidales</taxon>
        <taxon>Bacteroidaceae</taxon>
        <taxon>Bacteroides</taxon>
    </lineage>
</organism>
<dbReference type="PANTHER" id="PTHR43547">
    <property type="entry name" value="TWO-COMPONENT HISTIDINE KINASE"/>
    <property type="match status" value="1"/>
</dbReference>
<dbReference type="Pfam" id="PF02518">
    <property type="entry name" value="HATPase_c"/>
    <property type="match status" value="1"/>
</dbReference>
<dbReference type="PROSITE" id="PS01124">
    <property type="entry name" value="HTH_ARAC_FAMILY_2"/>
    <property type="match status" value="1"/>
</dbReference>
<feature type="domain" description="Response regulatory" evidence="12">
    <location>
        <begin position="1076"/>
        <end position="1191"/>
    </location>
</feature>
<dbReference type="Pfam" id="PF07494">
    <property type="entry name" value="Reg_prop"/>
    <property type="match status" value="6"/>
</dbReference>
<dbReference type="InterPro" id="IPR018062">
    <property type="entry name" value="HTH_AraC-typ_CS"/>
</dbReference>
<keyword evidence="4" id="KW-0805">Transcription regulation</keyword>
<evidence type="ECO:0000256" key="9">
    <source>
        <dbReference type="SAM" id="SignalP"/>
    </source>
</evidence>
<evidence type="ECO:0000259" key="11">
    <source>
        <dbReference type="PROSITE" id="PS50109"/>
    </source>
</evidence>
<evidence type="ECO:0000313" key="13">
    <source>
        <dbReference type="EMBL" id="RHH95386.1"/>
    </source>
</evidence>
<dbReference type="RefSeq" id="WP_122295076.1">
    <property type="nucleotide sequence ID" value="NZ_CAXSLD010000001.1"/>
</dbReference>
<keyword evidence="13" id="KW-0418">Kinase</keyword>
<dbReference type="FunFam" id="1.10.287.130:FF:000045">
    <property type="entry name" value="Two-component system sensor histidine kinase/response regulator"/>
    <property type="match status" value="1"/>
</dbReference>
<feature type="signal peptide" evidence="9">
    <location>
        <begin position="1"/>
        <end position="19"/>
    </location>
</feature>
<evidence type="ECO:0000256" key="8">
    <source>
        <dbReference type="SAM" id="Phobius"/>
    </source>
</evidence>
<dbReference type="InterPro" id="IPR018060">
    <property type="entry name" value="HTH_AraC"/>
</dbReference>
<evidence type="ECO:0000259" key="12">
    <source>
        <dbReference type="PROSITE" id="PS50110"/>
    </source>
</evidence>